<reference evidence="2" key="1">
    <citation type="submission" date="2021-01" db="UniProtKB">
        <authorList>
            <consortium name="EnsemblMetazoa"/>
        </authorList>
    </citation>
    <scope>IDENTIFICATION</scope>
</reference>
<accession>A0A7M5ULU6</accession>
<feature type="signal peptide" evidence="1">
    <location>
        <begin position="1"/>
        <end position="18"/>
    </location>
</feature>
<sequence>MKTISISLLVIFASLAISYSMNQQDAGKINKSWTKLLDLQKKIENDVKRFENERSPPAGAMNLNPKIQKLEDIIAYFQTQASDSTFQSHVHKIEFKPKDDKKITPEKFKRDMIKRLKKSNCDDPKKKNFVHIERTEQVYYHFHDVILCRRKSDGKFLMKQCDNADDCWDSHPKELEIVFKPGYQGTKTYN</sequence>
<keyword evidence="1" id="KW-0732">Signal</keyword>
<dbReference type="EnsemblMetazoa" id="CLYHEMT011788.1">
    <property type="protein sequence ID" value="CLYHEMP011788.1"/>
    <property type="gene ID" value="CLYHEMG011788"/>
</dbReference>
<proteinExistence type="predicted"/>
<dbReference type="AlphaFoldDB" id="A0A7M5ULU6"/>
<evidence type="ECO:0000256" key="1">
    <source>
        <dbReference type="SAM" id="SignalP"/>
    </source>
</evidence>
<name>A0A7M5ULU6_9CNID</name>
<evidence type="ECO:0000313" key="3">
    <source>
        <dbReference type="Proteomes" id="UP000594262"/>
    </source>
</evidence>
<evidence type="ECO:0000313" key="2">
    <source>
        <dbReference type="EnsemblMetazoa" id="CLYHEMP011788.1"/>
    </source>
</evidence>
<dbReference type="Proteomes" id="UP000594262">
    <property type="component" value="Unplaced"/>
</dbReference>
<protein>
    <submittedName>
        <fullName evidence="2">Uncharacterized protein</fullName>
    </submittedName>
</protein>
<keyword evidence="3" id="KW-1185">Reference proteome</keyword>
<feature type="chain" id="PRO_5029493609" evidence="1">
    <location>
        <begin position="19"/>
        <end position="190"/>
    </location>
</feature>
<organism evidence="2 3">
    <name type="scientific">Clytia hemisphaerica</name>
    <dbReference type="NCBI Taxonomy" id="252671"/>
    <lineage>
        <taxon>Eukaryota</taxon>
        <taxon>Metazoa</taxon>
        <taxon>Cnidaria</taxon>
        <taxon>Hydrozoa</taxon>
        <taxon>Hydroidolina</taxon>
        <taxon>Leptothecata</taxon>
        <taxon>Obeliida</taxon>
        <taxon>Clytiidae</taxon>
        <taxon>Clytia</taxon>
    </lineage>
</organism>